<dbReference type="AlphaFoldDB" id="A0A2K3N7U7"/>
<feature type="domain" description="Protein kinase" evidence="6">
    <location>
        <begin position="1"/>
        <end position="183"/>
    </location>
</feature>
<name>A0A2K3N7U7_TRIPR</name>
<dbReference type="PANTHER" id="PTHR24353:SF127">
    <property type="entry name" value="PROTEIN PHOSPHATASE 2C AND CYCLIC NUCLEOTIDE-BINDING_KINASE DOMAIN-CONTAINING PROTEIN"/>
    <property type="match status" value="1"/>
</dbReference>
<dbReference type="SMART" id="SM00220">
    <property type="entry name" value="S_TKc"/>
    <property type="match status" value="1"/>
</dbReference>
<dbReference type="InterPro" id="IPR000719">
    <property type="entry name" value="Prot_kinase_dom"/>
</dbReference>
<dbReference type="PANTHER" id="PTHR24353">
    <property type="entry name" value="CYCLIC NUCLEOTIDE-DEPENDENT PROTEIN KINASE"/>
    <property type="match status" value="1"/>
</dbReference>
<keyword evidence="1" id="KW-0723">Serine/threonine-protein kinase</keyword>
<dbReference type="EMBL" id="ASHM01017366">
    <property type="protein sequence ID" value="PNX99084.1"/>
    <property type="molecule type" value="Genomic_DNA"/>
</dbReference>
<dbReference type="STRING" id="57577.A0A2K3N7U7"/>
<evidence type="ECO:0000256" key="4">
    <source>
        <dbReference type="ARBA" id="ARBA00022777"/>
    </source>
</evidence>
<dbReference type="Gene3D" id="1.10.510.10">
    <property type="entry name" value="Transferase(Phosphotransferase) domain 1"/>
    <property type="match status" value="1"/>
</dbReference>
<evidence type="ECO:0000313" key="8">
    <source>
        <dbReference type="Proteomes" id="UP000236291"/>
    </source>
</evidence>
<dbReference type="ExpressionAtlas" id="A0A2K3N7U7">
    <property type="expression patterns" value="baseline"/>
</dbReference>
<keyword evidence="4 7" id="KW-0418">Kinase</keyword>
<dbReference type="GO" id="GO:0004691">
    <property type="term" value="F:cAMP-dependent protein kinase activity"/>
    <property type="evidence" value="ECO:0007669"/>
    <property type="project" value="TreeGrafter"/>
</dbReference>
<evidence type="ECO:0000313" key="7">
    <source>
        <dbReference type="EMBL" id="PNX99084.1"/>
    </source>
</evidence>
<dbReference type="PROSITE" id="PS50011">
    <property type="entry name" value="PROTEIN_KINASE_DOM"/>
    <property type="match status" value="1"/>
</dbReference>
<proteinExistence type="predicted"/>
<evidence type="ECO:0000256" key="5">
    <source>
        <dbReference type="ARBA" id="ARBA00022840"/>
    </source>
</evidence>
<gene>
    <name evidence="7" type="ORF">L195_g022345</name>
</gene>
<organism evidence="7 8">
    <name type="scientific">Trifolium pratense</name>
    <name type="common">Red clover</name>
    <dbReference type="NCBI Taxonomy" id="57577"/>
    <lineage>
        <taxon>Eukaryota</taxon>
        <taxon>Viridiplantae</taxon>
        <taxon>Streptophyta</taxon>
        <taxon>Embryophyta</taxon>
        <taxon>Tracheophyta</taxon>
        <taxon>Spermatophyta</taxon>
        <taxon>Magnoliopsida</taxon>
        <taxon>eudicotyledons</taxon>
        <taxon>Gunneridae</taxon>
        <taxon>Pentapetalae</taxon>
        <taxon>rosids</taxon>
        <taxon>fabids</taxon>
        <taxon>Fabales</taxon>
        <taxon>Fabaceae</taxon>
        <taxon>Papilionoideae</taxon>
        <taxon>50 kb inversion clade</taxon>
        <taxon>NPAAA clade</taxon>
        <taxon>Hologalegina</taxon>
        <taxon>IRL clade</taxon>
        <taxon>Trifolieae</taxon>
        <taxon>Trifolium</taxon>
    </lineage>
</organism>
<accession>A0A2K3N7U7</accession>
<evidence type="ECO:0000259" key="6">
    <source>
        <dbReference type="PROSITE" id="PS50011"/>
    </source>
</evidence>
<keyword evidence="2" id="KW-0808">Transferase</keyword>
<evidence type="ECO:0000256" key="3">
    <source>
        <dbReference type="ARBA" id="ARBA00022741"/>
    </source>
</evidence>
<dbReference type="SUPFAM" id="SSF56112">
    <property type="entry name" value="Protein kinase-like (PK-like)"/>
    <property type="match status" value="1"/>
</dbReference>
<reference evidence="7 8" key="2">
    <citation type="journal article" date="2017" name="Front. Plant Sci.">
        <title>Gene Classification and Mining of Molecular Markers Useful in Red Clover (Trifolium pratense) Breeding.</title>
        <authorList>
            <person name="Istvanek J."/>
            <person name="Dluhosova J."/>
            <person name="Dluhos P."/>
            <person name="Patkova L."/>
            <person name="Nedelnik J."/>
            <person name="Repkova J."/>
        </authorList>
    </citation>
    <scope>NUCLEOTIDE SEQUENCE [LARGE SCALE GENOMIC DNA]</scope>
    <source>
        <strain evidence="8">cv. Tatra</strain>
        <tissue evidence="7">Young leaves</tissue>
    </source>
</reference>
<dbReference type="Proteomes" id="UP000236291">
    <property type="component" value="Unassembled WGS sequence"/>
</dbReference>
<keyword evidence="3" id="KW-0547">Nucleotide-binding</keyword>
<keyword evidence="5" id="KW-0067">ATP-binding</keyword>
<protein>
    <submittedName>
        <fullName evidence="7">Protein phosphatase 2C and cyclic nucleotide-binding kinase domain-containing</fullName>
    </submittedName>
</protein>
<dbReference type="GO" id="GO:0005952">
    <property type="term" value="C:cAMP-dependent protein kinase complex"/>
    <property type="evidence" value="ECO:0007669"/>
    <property type="project" value="TreeGrafter"/>
</dbReference>
<reference evidence="7 8" key="1">
    <citation type="journal article" date="2014" name="Am. J. Bot.">
        <title>Genome assembly and annotation for red clover (Trifolium pratense; Fabaceae).</title>
        <authorList>
            <person name="Istvanek J."/>
            <person name="Jaros M."/>
            <person name="Krenek A."/>
            <person name="Repkova J."/>
        </authorList>
    </citation>
    <scope>NUCLEOTIDE SEQUENCE [LARGE SCALE GENOMIC DNA]</scope>
    <source>
        <strain evidence="8">cv. Tatra</strain>
        <tissue evidence="7">Young leaves</tissue>
    </source>
</reference>
<evidence type="ECO:0000256" key="1">
    <source>
        <dbReference type="ARBA" id="ARBA00022527"/>
    </source>
</evidence>
<dbReference type="InterPro" id="IPR011009">
    <property type="entry name" value="Kinase-like_dom_sf"/>
</dbReference>
<sequence length="240" mass="27045">MYAGILLNTRLACPLSSILSSPFSESAAQFCAASVVTALEDLHKNGVLYRGVSRDVLMLDQTGRIQLVDFRFGKKLSDERTYTICGMADSLAPEIVLGKGHGFPADWWALGVLVYFMLQGDMPFGSWRENELDTVAKIAKRKLNFPDTFSPEAIDLISKLLDVEENTRLGSQGPDFVKSHSWFNGINWEALRHHTFPVPPEIISRITQYLEVRYEDSSASTESPLEEVEELNVPEWLEDW</sequence>
<evidence type="ECO:0000256" key="2">
    <source>
        <dbReference type="ARBA" id="ARBA00022679"/>
    </source>
</evidence>
<dbReference type="GO" id="GO:0005524">
    <property type="term" value="F:ATP binding"/>
    <property type="evidence" value="ECO:0007669"/>
    <property type="project" value="UniProtKB-KW"/>
</dbReference>
<dbReference type="Pfam" id="PF00069">
    <property type="entry name" value="Pkinase"/>
    <property type="match status" value="1"/>
</dbReference>
<comment type="caution">
    <text evidence="7">The sequence shown here is derived from an EMBL/GenBank/DDBJ whole genome shotgun (WGS) entry which is preliminary data.</text>
</comment>